<evidence type="ECO:0000313" key="1">
    <source>
        <dbReference type="EMBL" id="GAA4754349.1"/>
    </source>
</evidence>
<dbReference type="Proteomes" id="UP001500822">
    <property type="component" value="Unassembled WGS sequence"/>
</dbReference>
<sequence length="356" mass="38733">MARYEFPTTAELLDMGAPKENAVTVYLPATAADYEVARTTLKSSMDGAIRTLREGGADHAIEETFHAITEAILADDCWDVLSRSLAVFATADGAEIFVLPNNLEHQVQVGKYWDLGQIVRSVANPQRAFAVTLSASEWHVWSASGTTEAHELKVDENIVDPRAHGDDRTQALEAYAKRVAAKVESMLTNADPSGERPLFLFATDPLEGMFRENFHGRREVVLIPGSPDDLRADQVDAAIRAGLTEINARRSTETVDTIADGTSKGLVALDLGDIARAAVAGAVDTLVYDFTVDTLGRLDNETGEVTYLDDGYDLMSRIAVVVLQNSGRVVPVRAGEVTSEIWNDVAVARLRYPLSR</sequence>
<comment type="caution">
    <text evidence="1">The sequence shown here is derived from an EMBL/GenBank/DDBJ whole genome shotgun (WGS) entry which is preliminary data.</text>
</comment>
<reference evidence="2" key="1">
    <citation type="journal article" date="2019" name="Int. J. Syst. Evol. Microbiol.">
        <title>The Global Catalogue of Microorganisms (GCM) 10K type strain sequencing project: providing services to taxonomists for standard genome sequencing and annotation.</title>
        <authorList>
            <consortium name="The Broad Institute Genomics Platform"/>
            <consortium name="The Broad Institute Genome Sequencing Center for Infectious Disease"/>
            <person name="Wu L."/>
            <person name="Ma J."/>
        </authorList>
    </citation>
    <scope>NUCLEOTIDE SEQUENCE [LARGE SCALE GENOMIC DNA]</scope>
    <source>
        <strain evidence="2">JCM 18077</strain>
    </source>
</reference>
<organism evidence="1 2">
    <name type="scientific">Gordonia alkaliphila</name>
    <dbReference type="NCBI Taxonomy" id="1053547"/>
    <lineage>
        <taxon>Bacteria</taxon>
        <taxon>Bacillati</taxon>
        <taxon>Actinomycetota</taxon>
        <taxon>Actinomycetes</taxon>
        <taxon>Mycobacteriales</taxon>
        <taxon>Gordoniaceae</taxon>
        <taxon>Gordonia</taxon>
    </lineage>
</organism>
<gene>
    <name evidence="1" type="ORF">GCM10023217_27440</name>
</gene>
<dbReference type="RefSeq" id="WP_345313933.1">
    <property type="nucleotide sequence ID" value="NZ_BAABIE010000013.1"/>
</dbReference>
<name>A0ABP8ZES7_9ACTN</name>
<evidence type="ECO:0000313" key="2">
    <source>
        <dbReference type="Proteomes" id="UP001500822"/>
    </source>
</evidence>
<proteinExistence type="predicted"/>
<accession>A0ABP8ZES7</accession>
<dbReference type="EMBL" id="BAABIE010000013">
    <property type="protein sequence ID" value="GAA4754349.1"/>
    <property type="molecule type" value="Genomic_DNA"/>
</dbReference>
<keyword evidence="2" id="KW-1185">Reference proteome</keyword>
<protein>
    <submittedName>
        <fullName evidence="1">Uncharacterized protein</fullName>
    </submittedName>
</protein>